<keyword evidence="4" id="KW-0812">Transmembrane</keyword>
<keyword evidence="4" id="KW-1133">Transmembrane helix</keyword>
<evidence type="ECO:0000256" key="4">
    <source>
        <dbReference type="SAM" id="Phobius"/>
    </source>
</evidence>
<organism evidence="6 7">
    <name type="scientific">Peronospora belbahrii</name>
    <dbReference type="NCBI Taxonomy" id="622444"/>
    <lineage>
        <taxon>Eukaryota</taxon>
        <taxon>Sar</taxon>
        <taxon>Stramenopiles</taxon>
        <taxon>Oomycota</taxon>
        <taxon>Peronosporomycetes</taxon>
        <taxon>Peronosporales</taxon>
        <taxon>Peronosporaceae</taxon>
        <taxon>Peronospora</taxon>
    </lineage>
</organism>
<feature type="region of interest" description="Disordered" evidence="3">
    <location>
        <begin position="53"/>
        <end position="166"/>
    </location>
</feature>
<proteinExistence type="predicted"/>
<evidence type="ECO:0000313" key="7">
    <source>
        <dbReference type="Proteomes" id="UP001160483"/>
    </source>
</evidence>
<feature type="compositionally biased region" description="Basic residues" evidence="3">
    <location>
        <begin position="131"/>
        <end position="143"/>
    </location>
</feature>
<comment type="caution">
    <text evidence="6">The sequence shown here is derived from an EMBL/GenBank/DDBJ whole genome shotgun (WGS) entry which is preliminary data.</text>
</comment>
<reference evidence="6" key="1">
    <citation type="submission" date="2021-11" db="EMBL/GenBank/DDBJ databases">
        <authorList>
            <person name="Islam A."/>
            <person name="Islam S."/>
            <person name="Flora M.S."/>
            <person name="Rahman M."/>
            <person name="Ziaur R.M."/>
            <person name="Epstein J.H."/>
            <person name="Hassan M."/>
            <person name="Klassen M."/>
            <person name="Woodard K."/>
            <person name="Webb A."/>
            <person name="Webby R.J."/>
            <person name="El Zowalaty M.E."/>
        </authorList>
    </citation>
    <scope>NUCLEOTIDE SEQUENCE</scope>
    <source>
        <strain evidence="6">Pbs3</strain>
    </source>
</reference>
<feature type="transmembrane region" description="Helical" evidence="4">
    <location>
        <begin position="318"/>
        <end position="342"/>
    </location>
</feature>
<dbReference type="GO" id="GO:0005634">
    <property type="term" value="C:nucleus"/>
    <property type="evidence" value="ECO:0007669"/>
    <property type="project" value="UniProtKB-SubCell"/>
</dbReference>
<accession>A0AAU9KSS8</accession>
<evidence type="ECO:0000256" key="2">
    <source>
        <dbReference type="ARBA" id="ARBA00023242"/>
    </source>
</evidence>
<dbReference type="CDD" id="cd00024">
    <property type="entry name" value="CD_CSD"/>
    <property type="match status" value="1"/>
</dbReference>
<feature type="compositionally biased region" description="Basic and acidic residues" evidence="3">
    <location>
        <begin position="110"/>
        <end position="127"/>
    </location>
</feature>
<comment type="subcellular location">
    <subcellularLocation>
        <location evidence="1">Nucleus</location>
    </subcellularLocation>
</comment>
<dbReference type="SUPFAM" id="SSF54160">
    <property type="entry name" value="Chromo domain-like"/>
    <property type="match status" value="1"/>
</dbReference>
<dbReference type="PROSITE" id="PS50013">
    <property type="entry name" value="CHROMO_2"/>
    <property type="match status" value="1"/>
</dbReference>
<keyword evidence="2" id="KW-0539">Nucleus</keyword>
<dbReference type="InterPro" id="IPR000953">
    <property type="entry name" value="Chromo/chromo_shadow_dom"/>
</dbReference>
<sequence length="406" mass="45518">MPTDIERIVDRKLIKQRVHYYVMWKGFGEDNNTWESRIDLMADGYSNIIKRFEEQRKKESGKSTSSRGRSPGRLLSKSPRTSKSPGRGASRSKGRRSRSRSVSGSRKLHGKENDDEKNKKDMEKDTIHAVSMRRRNYNSKNKKKNQDKDHGVDEELSRRQMSQKLDTMEISSVTQFVSRLDEQKPDVTTDEEDDSVLLRSTMAVLTPRVRESISPVALEKDVHKKSVVLSYEQEEEPLLKAQKRNVPTCSSKVTPIHDRTDRVQNGLITKAVESGYLASFLSVAAVDARKLAKWVATGLAWRAAAELLLLIEDTPREFEMLIAGSAIFANVSLLIALVSILINGEHEHFKATLTLLAVGTLTLFLSDSWAIATGNAKLESRVILMSVAVMTIALSPLPTASAEDDH</sequence>
<protein>
    <recommendedName>
        <fullName evidence="5">Chromo domain-containing protein</fullName>
    </recommendedName>
</protein>
<gene>
    <name evidence="6" type="ORF">PBS003_LOCUS2417</name>
</gene>
<dbReference type="Pfam" id="PF00385">
    <property type="entry name" value="Chromo"/>
    <property type="match status" value="1"/>
</dbReference>
<feature type="compositionally biased region" description="Basic and acidic residues" evidence="3">
    <location>
        <begin position="144"/>
        <end position="158"/>
    </location>
</feature>
<keyword evidence="4" id="KW-0472">Membrane</keyword>
<dbReference type="SMART" id="SM00298">
    <property type="entry name" value="CHROMO"/>
    <property type="match status" value="1"/>
</dbReference>
<dbReference type="InterPro" id="IPR016197">
    <property type="entry name" value="Chromo-like_dom_sf"/>
</dbReference>
<feature type="compositionally biased region" description="Low complexity" evidence="3">
    <location>
        <begin position="62"/>
        <end position="89"/>
    </location>
</feature>
<dbReference type="Proteomes" id="UP001160483">
    <property type="component" value="Unassembled WGS sequence"/>
</dbReference>
<feature type="transmembrane region" description="Helical" evidence="4">
    <location>
        <begin position="348"/>
        <end position="370"/>
    </location>
</feature>
<dbReference type="InterPro" id="IPR051219">
    <property type="entry name" value="Heterochromatin_chromo-domain"/>
</dbReference>
<dbReference type="Gene3D" id="2.40.50.40">
    <property type="match status" value="1"/>
</dbReference>
<evidence type="ECO:0000313" key="6">
    <source>
        <dbReference type="EMBL" id="CAH0475605.1"/>
    </source>
</evidence>
<evidence type="ECO:0000256" key="3">
    <source>
        <dbReference type="SAM" id="MobiDB-lite"/>
    </source>
</evidence>
<dbReference type="EMBL" id="CAKKTJ010000128">
    <property type="protein sequence ID" value="CAH0475605.1"/>
    <property type="molecule type" value="Genomic_DNA"/>
</dbReference>
<feature type="compositionally biased region" description="Basic residues" evidence="3">
    <location>
        <begin position="90"/>
        <end position="99"/>
    </location>
</feature>
<evidence type="ECO:0000256" key="1">
    <source>
        <dbReference type="ARBA" id="ARBA00004123"/>
    </source>
</evidence>
<feature type="domain" description="Chromo" evidence="5">
    <location>
        <begin position="3"/>
        <end position="64"/>
    </location>
</feature>
<evidence type="ECO:0000259" key="5">
    <source>
        <dbReference type="PROSITE" id="PS50013"/>
    </source>
</evidence>
<name>A0AAU9KSS8_9STRA</name>
<dbReference type="PANTHER" id="PTHR22812">
    <property type="entry name" value="CHROMOBOX PROTEIN"/>
    <property type="match status" value="1"/>
</dbReference>
<dbReference type="AlphaFoldDB" id="A0AAU9KSS8"/>
<dbReference type="InterPro" id="IPR023780">
    <property type="entry name" value="Chromo_domain"/>
</dbReference>